<dbReference type="OrthoDB" id="2107885at2759"/>
<name>A0A6A6Q4U8_9PEZI</name>
<dbReference type="PANTHER" id="PTHR34292">
    <property type="entry name" value="OUTER SPORE WALL PROTEIN LDS1"/>
    <property type="match status" value="1"/>
</dbReference>
<dbReference type="GO" id="GO:0005619">
    <property type="term" value="C:ascospore wall"/>
    <property type="evidence" value="ECO:0007669"/>
    <property type="project" value="TreeGrafter"/>
</dbReference>
<evidence type="ECO:0000256" key="3">
    <source>
        <dbReference type="ARBA" id="ARBA00022989"/>
    </source>
</evidence>
<evidence type="ECO:0000256" key="1">
    <source>
        <dbReference type="ARBA" id="ARBA00004141"/>
    </source>
</evidence>
<keyword evidence="3 5" id="KW-1133">Transmembrane helix</keyword>
<accession>A0A6A6Q4U8</accession>
<dbReference type="RefSeq" id="XP_033593545.1">
    <property type="nucleotide sequence ID" value="XM_033730515.1"/>
</dbReference>
<evidence type="ECO:0000256" key="4">
    <source>
        <dbReference type="ARBA" id="ARBA00023136"/>
    </source>
</evidence>
<feature type="transmembrane region" description="Helical" evidence="5">
    <location>
        <begin position="12"/>
        <end position="32"/>
    </location>
</feature>
<dbReference type="GO" id="GO:0005811">
    <property type="term" value="C:lipid droplet"/>
    <property type="evidence" value="ECO:0007669"/>
    <property type="project" value="TreeGrafter"/>
</dbReference>
<comment type="subcellular location">
    <subcellularLocation>
        <location evidence="1">Membrane</location>
        <topology evidence="1">Multi-pass membrane protein</topology>
    </subcellularLocation>
</comment>
<dbReference type="Pfam" id="PF07264">
    <property type="entry name" value="EI24"/>
    <property type="match status" value="1"/>
</dbReference>
<dbReference type="Proteomes" id="UP000799767">
    <property type="component" value="Unassembled WGS sequence"/>
</dbReference>
<dbReference type="InterPro" id="IPR059112">
    <property type="entry name" value="CysZ/EI24"/>
</dbReference>
<dbReference type="EMBL" id="MU001631">
    <property type="protein sequence ID" value="KAF2486976.1"/>
    <property type="molecule type" value="Genomic_DNA"/>
</dbReference>
<dbReference type="InterPro" id="IPR052786">
    <property type="entry name" value="Spore_wall_assembly"/>
</dbReference>
<sequence length="281" mass="31990">MSQPPGRVRAFFTANFTTSFIYPLKGIWYFATHRYLHPLIRNRIIPLTLLSALVLVLLFMTIYLPLVAVMAIFHLSKGSAWANATSLVLGIGTLIVTVLFEALLVDKTQVDIFDAVMVAEGYETLVRTRRPVTEDIDEADPVRRLGVRERGATFAPFSFRQILEFILLLPLNFVPFVGIPLFLLATGYRAGPLVNWRYFAVKGFTKKERNDFVKSKQRRFEYMWYGVVYMILQLVPVLSMMFLLTSAAGSALWSVHLEQEQLHNGAVQEQDDLTADYTDDP</sequence>
<feature type="transmembrane region" description="Helical" evidence="5">
    <location>
        <begin position="222"/>
        <end position="244"/>
    </location>
</feature>
<dbReference type="PANTHER" id="PTHR34292:SF1">
    <property type="entry name" value="OUTER SPORE WALL PROTEIN RRT8"/>
    <property type="match status" value="1"/>
</dbReference>
<keyword evidence="4 5" id="KW-0472">Membrane</keyword>
<proteinExistence type="predicted"/>
<dbReference type="GO" id="GO:0005628">
    <property type="term" value="C:prospore membrane"/>
    <property type="evidence" value="ECO:0007669"/>
    <property type="project" value="TreeGrafter"/>
</dbReference>
<protein>
    <recommendedName>
        <fullName evidence="8">Etoposide-induced protein 2.4-domain-containing protein</fullName>
    </recommendedName>
</protein>
<evidence type="ECO:0000313" key="7">
    <source>
        <dbReference type="Proteomes" id="UP000799767"/>
    </source>
</evidence>
<dbReference type="AlphaFoldDB" id="A0A6A6Q4U8"/>
<reference evidence="6" key="1">
    <citation type="journal article" date="2020" name="Stud. Mycol.">
        <title>101 Dothideomycetes genomes: a test case for predicting lifestyles and emergence of pathogens.</title>
        <authorList>
            <person name="Haridas S."/>
            <person name="Albert R."/>
            <person name="Binder M."/>
            <person name="Bloem J."/>
            <person name="Labutti K."/>
            <person name="Salamov A."/>
            <person name="Andreopoulos B."/>
            <person name="Baker S."/>
            <person name="Barry K."/>
            <person name="Bills G."/>
            <person name="Bluhm B."/>
            <person name="Cannon C."/>
            <person name="Castanera R."/>
            <person name="Culley D."/>
            <person name="Daum C."/>
            <person name="Ezra D."/>
            <person name="Gonzalez J."/>
            <person name="Henrissat B."/>
            <person name="Kuo A."/>
            <person name="Liang C."/>
            <person name="Lipzen A."/>
            <person name="Lutzoni F."/>
            <person name="Magnuson J."/>
            <person name="Mondo S."/>
            <person name="Nolan M."/>
            <person name="Ohm R."/>
            <person name="Pangilinan J."/>
            <person name="Park H.-J."/>
            <person name="Ramirez L."/>
            <person name="Alfaro M."/>
            <person name="Sun H."/>
            <person name="Tritt A."/>
            <person name="Yoshinaga Y."/>
            <person name="Zwiers L.-H."/>
            <person name="Turgeon B."/>
            <person name="Goodwin S."/>
            <person name="Spatafora J."/>
            <person name="Crous P."/>
            <person name="Grigoriev I."/>
        </authorList>
    </citation>
    <scope>NUCLEOTIDE SEQUENCE</scope>
    <source>
        <strain evidence="6">CBS 113389</strain>
    </source>
</reference>
<evidence type="ECO:0008006" key="8">
    <source>
        <dbReference type="Google" id="ProtNLM"/>
    </source>
</evidence>
<evidence type="ECO:0000256" key="2">
    <source>
        <dbReference type="ARBA" id="ARBA00022692"/>
    </source>
</evidence>
<gene>
    <name evidence="6" type="ORF">BDY17DRAFT_244298</name>
</gene>
<dbReference type="GeneID" id="54471517"/>
<feature type="transmembrane region" description="Helical" evidence="5">
    <location>
        <begin position="81"/>
        <end position="104"/>
    </location>
</feature>
<feature type="transmembrane region" description="Helical" evidence="5">
    <location>
        <begin position="165"/>
        <end position="188"/>
    </location>
</feature>
<evidence type="ECO:0000313" key="6">
    <source>
        <dbReference type="EMBL" id="KAF2486976.1"/>
    </source>
</evidence>
<keyword evidence="7" id="KW-1185">Reference proteome</keyword>
<evidence type="ECO:0000256" key="5">
    <source>
        <dbReference type="SAM" id="Phobius"/>
    </source>
</evidence>
<keyword evidence="2 5" id="KW-0812">Transmembrane</keyword>
<organism evidence="6 7">
    <name type="scientific">Neohortaea acidophila</name>
    <dbReference type="NCBI Taxonomy" id="245834"/>
    <lineage>
        <taxon>Eukaryota</taxon>
        <taxon>Fungi</taxon>
        <taxon>Dikarya</taxon>
        <taxon>Ascomycota</taxon>
        <taxon>Pezizomycotina</taxon>
        <taxon>Dothideomycetes</taxon>
        <taxon>Dothideomycetidae</taxon>
        <taxon>Mycosphaerellales</taxon>
        <taxon>Teratosphaeriaceae</taxon>
        <taxon>Neohortaea</taxon>
    </lineage>
</organism>
<feature type="transmembrane region" description="Helical" evidence="5">
    <location>
        <begin position="44"/>
        <end position="75"/>
    </location>
</feature>